<evidence type="ECO:0000259" key="3">
    <source>
        <dbReference type="Pfam" id="PF00452"/>
    </source>
</evidence>
<evidence type="ECO:0000256" key="2">
    <source>
        <dbReference type="ARBA" id="ARBA00022703"/>
    </source>
</evidence>
<comment type="similarity">
    <text evidence="1">Belongs to the Bcl-2 family.</text>
</comment>
<evidence type="ECO:0000313" key="4">
    <source>
        <dbReference type="EMBL" id="AEX93478.1"/>
    </source>
</evidence>
<protein>
    <submittedName>
        <fullName evidence="4">Bax-2</fullName>
    </submittedName>
</protein>
<feature type="domain" description="Bcl-2 Bcl-2 homology region 1-3" evidence="3">
    <location>
        <begin position="122"/>
        <end position="194"/>
    </location>
</feature>
<reference evidence="4" key="1">
    <citation type="submission" date="2011-08" db="EMBL/GenBank/DDBJ databases">
        <authorList>
            <person name="Pellettieri J."/>
        </authorList>
    </citation>
    <scope>NUCLEOTIDE SEQUENCE</scope>
</reference>
<sequence length="262" mass="30891">MFLSSNKVESLSRVQIYSLIREIAFSNLQLYQWKKKHFKYLKTYLTKNYQDIKLPSDNFDMKFVLNKFLNIELCQSEPVSQLLVQSIFNEIDVFKSNTEESFNFINSEFFSLLPIKSNVQNEITEAEINFKLVNKRILEEISVKRIIVLLLLFADSVKRAICNDQIYLISKYFLWTLDILNDKVLEWINSNGGWMKTFVKNDQSKHCLIKWPPIGLLFVSTITGLGYYRYFPKLSFVKHFHILSFPFKFNKLICGIVSLLPC</sequence>
<dbReference type="GO" id="GO:0006915">
    <property type="term" value="P:apoptotic process"/>
    <property type="evidence" value="ECO:0007669"/>
    <property type="project" value="UniProtKB-KW"/>
</dbReference>
<dbReference type="SUPFAM" id="SSF56854">
    <property type="entry name" value="Bcl-2 inhibitors of programmed cell death"/>
    <property type="match status" value="1"/>
</dbReference>
<dbReference type="PROSITE" id="PS50062">
    <property type="entry name" value="BCL2_FAMILY"/>
    <property type="match status" value="1"/>
</dbReference>
<dbReference type="Gene3D" id="1.10.437.10">
    <property type="entry name" value="Blc2-like"/>
    <property type="match status" value="1"/>
</dbReference>
<dbReference type="OrthoDB" id="6080198at2759"/>
<keyword evidence="2" id="KW-0053">Apoptosis</keyword>
<dbReference type="GO" id="GO:0042981">
    <property type="term" value="P:regulation of apoptotic process"/>
    <property type="evidence" value="ECO:0007669"/>
    <property type="project" value="InterPro"/>
</dbReference>
<dbReference type="AlphaFoldDB" id="H2DL16"/>
<dbReference type="Pfam" id="PF00452">
    <property type="entry name" value="Bcl-2"/>
    <property type="match status" value="1"/>
</dbReference>
<name>H2DL16_SCHMD</name>
<dbReference type="InterPro" id="IPR046371">
    <property type="entry name" value="Bcl-2_BH1-3"/>
</dbReference>
<accession>H2DL16</accession>
<dbReference type="EMBL" id="JN621812">
    <property type="protein sequence ID" value="AEX93478.1"/>
    <property type="molecule type" value="mRNA"/>
</dbReference>
<dbReference type="InterPro" id="IPR036834">
    <property type="entry name" value="Bcl-2-like_sf"/>
</dbReference>
<proteinExistence type="evidence at transcript level"/>
<dbReference type="InterPro" id="IPR002475">
    <property type="entry name" value="Bcl2-like"/>
</dbReference>
<evidence type="ECO:0000256" key="1">
    <source>
        <dbReference type="ARBA" id="ARBA00009458"/>
    </source>
</evidence>
<organism evidence="4">
    <name type="scientific">Schmidtea mediterranea</name>
    <name type="common">Freshwater planarian flatworm</name>
    <dbReference type="NCBI Taxonomy" id="79327"/>
    <lineage>
        <taxon>Eukaryota</taxon>
        <taxon>Metazoa</taxon>
        <taxon>Spiralia</taxon>
        <taxon>Lophotrochozoa</taxon>
        <taxon>Platyhelminthes</taxon>
        <taxon>Rhabditophora</taxon>
        <taxon>Seriata</taxon>
        <taxon>Tricladida</taxon>
        <taxon>Continenticola</taxon>
        <taxon>Geoplanoidea</taxon>
        <taxon>Dugesiidae</taxon>
        <taxon>Schmidtea</taxon>
    </lineage>
</organism>